<dbReference type="RefSeq" id="WP_005189573.1">
    <property type="nucleotide sequence ID" value="NZ_BAED01000052.1"/>
</dbReference>
<gene>
    <name evidence="3" type="ORF">GOAMR_52_00840</name>
</gene>
<sequence>MDDLAGRRFRVDPTSAESTGSAGTDLIDGYEFDDAMTTIIPIDELRAAAATEAPESWDYGRGYYDDYRPTASEVTQDIFLPESEFVDDEPFDPADTSGARLDTYSLETSGEIRLPRSKTTDDRPFRTNTGQTRRNRGRHRIAAPPTALKGGRAALFAVAAGAAVAAVSQVGSSSEAPAPAPAANVSDPAVAATATPDLGPGVAAAAPAADLSTFTDQLGLGEARAAEQARREALARRPMFESPLPLGSYQLTSAYANRWGSFHGGIDMAAPLGTPIHAVTDGVIKEAGPASGYGNWVQLQADDGTITMYGHMSSSGVLVHAGQRVTAGDVIALVGNEGFSTGPHVHFEVWKNGNTKIDPAPWLARHGVQLANYTG</sequence>
<name>G7GS37_9ACTN</name>
<dbReference type="AlphaFoldDB" id="G7GS37"/>
<dbReference type="InterPro" id="IPR050570">
    <property type="entry name" value="Cell_wall_metabolism_enzyme"/>
</dbReference>
<accession>G7GS37</accession>
<feature type="region of interest" description="Disordered" evidence="1">
    <location>
        <begin position="115"/>
        <end position="137"/>
    </location>
</feature>
<dbReference type="InterPro" id="IPR016047">
    <property type="entry name" value="M23ase_b-sheet_dom"/>
</dbReference>
<feature type="compositionally biased region" description="Basic and acidic residues" evidence="1">
    <location>
        <begin position="1"/>
        <end position="11"/>
    </location>
</feature>
<dbReference type="SUPFAM" id="SSF51261">
    <property type="entry name" value="Duplicated hybrid motif"/>
    <property type="match status" value="1"/>
</dbReference>
<evidence type="ECO:0000313" key="4">
    <source>
        <dbReference type="Proteomes" id="UP000006023"/>
    </source>
</evidence>
<feature type="region of interest" description="Disordered" evidence="1">
    <location>
        <begin position="1"/>
        <end position="22"/>
    </location>
</feature>
<dbReference type="STRING" id="1075090.GOAMR_52_00840"/>
<proteinExistence type="predicted"/>
<dbReference type="Gene3D" id="2.70.70.10">
    <property type="entry name" value="Glucose Permease (Domain IIA)"/>
    <property type="match status" value="1"/>
</dbReference>
<dbReference type="GO" id="GO:0004222">
    <property type="term" value="F:metalloendopeptidase activity"/>
    <property type="evidence" value="ECO:0007669"/>
    <property type="project" value="TreeGrafter"/>
</dbReference>
<protein>
    <recommendedName>
        <fullName evidence="2">M23ase beta-sheet core domain-containing protein</fullName>
    </recommendedName>
</protein>
<organism evidence="3 4">
    <name type="scientific">Gordonia amarae NBRC 15530</name>
    <dbReference type="NCBI Taxonomy" id="1075090"/>
    <lineage>
        <taxon>Bacteria</taxon>
        <taxon>Bacillati</taxon>
        <taxon>Actinomycetota</taxon>
        <taxon>Actinomycetes</taxon>
        <taxon>Mycobacteriales</taxon>
        <taxon>Gordoniaceae</taxon>
        <taxon>Gordonia</taxon>
    </lineage>
</organism>
<comment type="caution">
    <text evidence="3">The sequence shown here is derived from an EMBL/GenBank/DDBJ whole genome shotgun (WGS) entry which is preliminary data.</text>
</comment>
<dbReference type="InterPro" id="IPR011055">
    <property type="entry name" value="Dup_hybrid_motif"/>
</dbReference>
<dbReference type="CDD" id="cd12797">
    <property type="entry name" value="M23_peptidase"/>
    <property type="match status" value="1"/>
</dbReference>
<keyword evidence="4" id="KW-1185">Reference proteome</keyword>
<dbReference type="Pfam" id="PF01551">
    <property type="entry name" value="Peptidase_M23"/>
    <property type="match status" value="1"/>
</dbReference>
<evidence type="ECO:0000313" key="3">
    <source>
        <dbReference type="EMBL" id="GAB06487.1"/>
    </source>
</evidence>
<dbReference type="eggNOG" id="COG0739">
    <property type="taxonomic scope" value="Bacteria"/>
</dbReference>
<dbReference type="Proteomes" id="UP000006023">
    <property type="component" value="Unassembled WGS sequence"/>
</dbReference>
<evidence type="ECO:0000259" key="2">
    <source>
        <dbReference type="Pfam" id="PF01551"/>
    </source>
</evidence>
<feature type="domain" description="M23ase beta-sheet core" evidence="2">
    <location>
        <begin position="262"/>
        <end position="359"/>
    </location>
</feature>
<dbReference type="PANTHER" id="PTHR21666:SF270">
    <property type="entry name" value="MUREIN HYDROLASE ACTIVATOR ENVC"/>
    <property type="match status" value="1"/>
</dbReference>
<reference evidence="3 4" key="1">
    <citation type="submission" date="2011-11" db="EMBL/GenBank/DDBJ databases">
        <title>Whole genome shotgun sequence of Gordonia amarae NBRC 15530.</title>
        <authorList>
            <person name="Takarada H."/>
            <person name="Hosoyama A."/>
            <person name="Tsuchikane K."/>
            <person name="Katsumata H."/>
            <person name="Yamazaki S."/>
            <person name="Fujita N."/>
        </authorList>
    </citation>
    <scope>NUCLEOTIDE SEQUENCE [LARGE SCALE GENOMIC DNA]</scope>
    <source>
        <strain evidence="3 4">NBRC 15530</strain>
    </source>
</reference>
<dbReference type="PANTHER" id="PTHR21666">
    <property type="entry name" value="PEPTIDASE-RELATED"/>
    <property type="match status" value="1"/>
</dbReference>
<dbReference type="EMBL" id="BAED01000052">
    <property type="protein sequence ID" value="GAB06487.1"/>
    <property type="molecule type" value="Genomic_DNA"/>
</dbReference>
<evidence type="ECO:0000256" key="1">
    <source>
        <dbReference type="SAM" id="MobiDB-lite"/>
    </source>
</evidence>